<reference evidence="1" key="2">
    <citation type="submission" date="2021-01" db="EMBL/GenBank/DDBJ databases">
        <authorList>
            <person name="Schikora-Tamarit M.A."/>
        </authorList>
    </citation>
    <scope>NUCLEOTIDE SEQUENCE</scope>
    <source>
        <strain evidence="1">CBS2887</strain>
    </source>
</reference>
<dbReference type="AlphaFoldDB" id="A0A9P8PMT6"/>
<organism evidence="1 2">
    <name type="scientific">Wickerhamomyces pijperi</name>
    <name type="common">Yeast</name>
    <name type="synonym">Pichia pijperi</name>
    <dbReference type="NCBI Taxonomy" id="599730"/>
    <lineage>
        <taxon>Eukaryota</taxon>
        <taxon>Fungi</taxon>
        <taxon>Dikarya</taxon>
        <taxon>Ascomycota</taxon>
        <taxon>Saccharomycotina</taxon>
        <taxon>Saccharomycetes</taxon>
        <taxon>Phaffomycetales</taxon>
        <taxon>Wickerhamomycetaceae</taxon>
        <taxon>Wickerhamomyces</taxon>
    </lineage>
</organism>
<reference evidence="1" key="1">
    <citation type="journal article" date="2021" name="Open Biol.">
        <title>Shared evolutionary footprints suggest mitochondrial oxidative damage underlies multiple complex I losses in fungi.</title>
        <authorList>
            <person name="Schikora-Tamarit M.A."/>
            <person name="Marcet-Houben M."/>
            <person name="Nosek J."/>
            <person name="Gabaldon T."/>
        </authorList>
    </citation>
    <scope>NUCLEOTIDE SEQUENCE</scope>
    <source>
        <strain evidence="1">CBS2887</strain>
    </source>
</reference>
<dbReference type="EMBL" id="JAEUBG010005464">
    <property type="protein sequence ID" value="KAH3674767.1"/>
    <property type="molecule type" value="Genomic_DNA"/>
</dbReference>
<accession>A0A9P8PMT6</accession>
<sequence length="247" mass="28305">MSTPSQYNNNNNNNHHTSLLDLPNELLHEIISHCIGDIETLLQIPEIKLRLSNYVTYISNTSEYKNQSCDVVIAKFSEKSANGIVDILQRLPAHVSLYLLYEGFRSFEVTEPVLKQLCKFKNVFVEVDHCSELYELNRTEMVRYLGLSKSTRIHLQSCFDAGICEEEEKVVSCCYPWIRDAKCSVSDPGIFQYLLRTCPNMTCCEVFAGVDSSFQPSFQLSNIRHDKLQYLHLSDLAKVESLDLPHL</sequence>
<feature type="non-terminal residue" evidence="1">
    <location>
        <position position="247"/>
    </location>
</feature>
<keyword evidence="2" id="KW-1185">Reference proteome</keyword>
<comment type="caution">
    <text evidence="1">The sequence shown here is derived from an EMBL/GenBank/DDBJ whole genome shotgun (WGS) entry which is preliminary data.</text>
</comment>
<evidence type="ECO:0000313" key="2">
    <source>
        <dbReference type="Proteomes" id="UP000774326"/>
    </source>
</evidence>
<gene>
    <name evidence="1" type="ORF">WICPIJ_009470</name>
</gene>
<protein>
    <submittedName>
        <fullName evidence="1">Uncharacterized protein</fullName>
    </submittedName>
</protein>
<name>A0A9P8PMT6_WICPI</name>
<dbReference type="Proteomes" id="UP000774326">
    <property type="component" value="Unassembled WGS sequence"/>
</dbReference>
<proteinExistence type="predicted"/>
<evidence type="ECO:0000313" key="1">
    <source>
        <dbReference type="EMBL" id="KAH3674767.1"/>
    </source>
</evidence>